<dbReference type="EMBL" id="BMJC01000005">
    <property type="protein sequence ID" value="GGB16286.1"/>
    <property type="molecule type" value="Genomic_DNA"/>
</dbReference>
<sequence length="1465" mass="155560">MKVSAQAPGTDFSATPTSGCGPLVVQFTDQSSNGPLFWAWDFGNGLTSRQQNPTTTYTSPGSYTVTLIARNKDGANAMRKTGYITVFPYPTAQFGSNLTLACAPADIQFNDQSTPGQGSITSWSWTLGDGSTSNQQNPTHAYSQTGYYTISLKVTNSGGCSNTQTAARYLRVVDGVQPNFNYQLASASCIAPFLVNFIDQTAGPGTLTYNWTLGNGATPANSNSQNPSGVTYPASGSYNVSLQVQSSLGCSQTVQKTLSFNNNTAVLNGPDSVCVNSPATFTNGSAPPPASMAWNFGDGTTAKTSPATKTWSTIGSYSVKLVNRYATCADSTTKTVSVVNPPTAAFMASPTSACKPSLTVNFTDQSTGGPTSWLWDFGDGQTSTQQSPSHTYTTSGTFDVKLTVSSASNCSNTMTKTGFVTIKAPTVTINGGGRLGACIASYSSSNTVNPTATVNTVDNISGYNWSAPGSNEGSSTATNPSFTYNTQGNYTISVTVTTSGGCTATGSAPVAIGTPTTPSFTISSPDGPASVCGRHSVKFTASGIPADSYSWNFGDGDTATVPASQTAISHTYSQPFNPATVTLTLSNHGCPTTASNLLVVKPPFPKFGYKVNCPAYNSVTFIDSSLVDAGASNYTWNFGDGSPAQTTPPNTGTSHIYPTGGAYPVILGMSDGACATQFDTVTITLAQVNPVFVVIGTPPGNQPTECKHKTFELTSQTTTNPNPPTAANFIRAYVWQITKQPSDTTTAPTFATIIDTNGVYNATLTTIDINGCTNTSAAVPIRIIGPTAHFNPPSPDGGCMNSPTSFTENSALDPAGANITTWNWNFGDNQSSSQGPTTTHAFTDTGYYFVHLTVIDNNTCSDTYTQPGPIQITSPQANFAGPDSFYCPGVPLNFIDSSQGYGLTENWSYGDGNSGSIPTHTYATPGQTYNVTLKVTDKYNCTNSITKTVNIQKPVAAFDIADTTAICTPLQTQFTSRSQYYDSLYWNFGDGSTSTLPVTSHFYNTYDTFTAKLYVQGPGGCLDSASHRILVLNPNTTTQFSYIPLQACDSVYAKFTIVPPGYTTFTLQYGDLTGDSSGNNPSFHMYRGVSTYRPILTLTDATGCVVTINGNSFVTVLGAIPFFTADKHAFCDSSIVNFTDYTITNDGFSTETYSFSDGSPSQTQSPGNGQFNVSNDFTRIGTWLATLKVTTTNNCTESYTDTIKVFETPHPAISISSLLCAGMIQFDGSTTNQQVDSITWAWNFGNSQTSRQQNPSIHMDPGSYTVILQASTALGCTDTVSDHFTINPIPVIKGPKEITTPLGIPVTLPFTYSSGIVSYTWTPATNLDCPTCPNPIATLILSTQYEVTVSDSNKCTASDTILVKTLCTDKNYWLPNTFSPNGDGVNDYFYPRGTSLYNVQSFTVFNRWGQMVFQRKDFPANTQSMGWDGNFNGRPAPADAYVYIVEVVCDNAQVVAIHGSVTLVR</sequence>
<dbReference type="GO" id="GO:0005261">
    <property type="term" value="F:monoatomic cation channel activity"/>
    <property type="evidence" value="ECO:0007669"/>
    <property type="project" value="TreeGrafter"/>
</dbReference>
<evidence type="ECO:0000313" key="8">
    <source>
        <dbReference type="Proteomes" id="UP000607559"/>
    </source>
</evidence>
<feature type="domain" description="PKD" evidence="6">
    <location>
        <begin position="1224"/>
        <end position="1286"/>
    </location>
</feature>
<feature type="domain" description="PKD" evidence="6">
    <location>
        <begin position="540"/>
        <end position="575"/>
    </location>
</feature>
<dbReference type="Pfam" id="PF13585">
    <property type="entry name" value="CHU_C"/>
    <property type="match status" value="1"/>
</dbReference>
<dbReference type="Pfam" id="PF18911">
    <property type="entry name" value="PKD_4"/>
    <property type="match status" value="9"/>
</dbReference>
<proteinExistence type="predicted"/>
<evidence type="ECO:0000256" key="5">
    <source>
        <dbReference type="ARBA" id="ARBA00023136"/>
    </source>
</evidence>
<reference evidence="7" key="2">
    <citation type="submission" date="2020-09" db="EMBL/GenBank/DDBJ databases">
        <authorList>
            <person name="Sun Q."/>
            <person name="Zhou Y."/>
        </authorList>
    </citation>
    <scope>NUCLEOTIDE SEQUENCE</scope>
    <source>
        <strain evidence="7">CGMCC 1.15448</strain>
    </source>
</reference>
<dbReference type="NCBIfam" id="TIGR04131">
    <property type="entry name" value="Bac_Flav_CTERM"/>
    <property type="match status" value="1"/>
</dbReference>
<dbReference type="SUPFAM" id="SSF49299">
    <property type="entry name" value="PKD domain"/>
    <property type="match status" value="12"/>
</dbReference>
<keyword evidence="8" id="KW-1185">Reference proteome</keyword>
<feature type="domain" description="PKD" evidence="6">
    <location>
        <begin position="358"/>
        <end position="427"/>
    </location>
</feature>
<name>A0A8J2XTD0_9BACT</name>
<dbReference type="GO" id="GO:0005886">
    <property type="term" value="C:plasma membrane"/>
    <property type="evidence" value="ECO:0007669"/>
    <property type="project" value="TreeGrafter"/>
</dbReference>
<dbReference type="InterPro" id="IPR022409">
    <property type="entry name" value="PKD/Chitinase_dom"/>
</dbReference>
<feature type="domain" description="PKD" evidence="6">
    <location>
        <begin position="602"/>
        <end position="684"/>
    </location>
</feature>
<comment type="caution">
    <text evidence="7">The sequence shown here is derived from an EMBL/GenBank/DDBJ whole genome shotgun (WGS) entry which is preliminary data.</text>
</comment>
<keyword evidence="2" id="KW-0812">Transmembrane</keyword>
<organism evidence="7 8">
    <name type="scientific">Puia dinghuensis</name>
    <dbReference type="NCBI Taxonomy" id="1792502"/>
    <lineage>
        <taxon>Bacteria</taxon>
        <taxon>Pseudomonadati</taxon>
        <taxon>Bacteroidota</taxon>
        <taxon>Chitinophagia</taxon>
        <taxon>Chitinophagales</taxon>
        <taxon>Chitinophagaceae</taxon>
        <taxon>Puia</taxon>
    </lineage>
</organism>
<reference evidence="7" key="1">
    <citation type="journal article" date="2014" name="Int. J. Syst. Evol. Microbiol.">
        <title>Complete genome sequence of Corynebacterium casei LMG S-19264T (=DSM 44701T), isolated from a smear-ripened cheese.</title>
        <authorList>
            <consortium name="US DOE Joint Genome Institute (JGI-PGF)"/>
            <person name="Walter F."/>
            <person name="Albersmeier A."/>
            <person name="Kalinowski J."/>
            <person name="Ruckert C."/>
        </authorList>
    </citation>
    <scope>NUCLEOTIDE SEQUENCE</scope>
    <source>
        <strain evidence="7">CGMCC 1.15448</strain>
    </source>
</reference>
<keyword evidence="4" id="KW-1133">Transmembrane helix</keyword>
<dbReference type="GO" id="GO:0006816">
    <property type="term" value="P:calcium ion transport"/>
    <property type="evidence" value="ECO:0007669"/>
    <property type="project" value="TreeGrafter"/>
</dbReference>
<dbReference type="FunFam" id="2.60.40.10:FF:000270">
    <property type="entry name" value="Cell surface protein"/>
    <property type="match status" value="3"/>
</dbReference>
<feature type="domain" description="PKD" evidence="6">
    <location>
        <begin position="8"/>
        <end position="86"/>
    </location>
</feature>
<evidence type="ECO:0000256" key="4">
    <source>
        <dbReference type="ARBA" id="ARBA00022989"/>
    </source>
</evidence>
<dbReference type="Proteomes" id="UP000607559">
    <property type="component" value="Unassembled WGS sequence"/>
</dbReference>
<protein>
    <recommendedName>
        <fullName evidence="6">PKD domain-containing protein</fullName>
    </recommendedName>
</protein>
<feature type="domain" description="PKD" evidence="6">
    <location>
        <begin position="794"/>
        <end position="857"/>
    </location>
</feature>
<feature type="domain" description="PKD" evidence="6">
    <location>
        <begin position="90"/>
        <end position="166"/>
    </location>
</feature>
<evidence type="ECO:0000259" key="6">
    <source>
        <dbReference type="PROSITE" id="PS50093"/>
    </source>
</evidence>
<evidence type="ECO:0000256" key="2">
    <source>
        <dbReference type="ARBA" id="ARBA00022692"/>
    </source>
</evidence>
<feature type="domain" description="PKD" evidence="6">
    <location>
        <begin position="986"/>
        <end position="1038"/>
    </location>
</feature>
<dbReference type="PROSITE" id="PS50093">
    <property type="entry name" value="PKD"/>
    <property type="match status" value="12"/>
</dbReference>
<dbReference type="InterPro" id="IPR026341">
    <property type="entry name" value="T9SS_type_B"/>
</dbReference>
<feature type="domain" description="PKD" evidence="6">
    <location>
        <begin position="875"/>
        <end position="958"/>
    </location>
</feature>
<accession>A0A8J2XTD0</accession>
<dbReference type="PANTHER" id="PTHR46730">
    <property type="entry name" value="POLYCYSTIN-1"/>
    <property type="match status" value="1"/>
</dbReference>
<keyword evidence="3" id="KW-0677">Repeat</keyword>
<dbReference type="Gene3D" id="2.60.40.10">
    <property type="entry name" value="Immunoglobulins"/>
    <property type="match status" value="13"/>
</dbReference>
<evidence type="ECO:0000256" key="1">
    <source>
        <dbReference type="ARBA" id="ARBA00004141"/>
    </source>
</evidence>
<evidence type="ECO:0000256" key="3">
    <source>
        <dbReference type="ARBA" id="ARBA00022737"/>
    </source>
</evidence>
<dbReference type="SMART" id="SM00089">
    <property type="entry name" value="PKD"/>
    <property type="match status" value="12"/>
</dbReference>
<comment type="subcellular location">
    <subcellularLocation>
        <location evidence="1">Membrane</location>
        <topology evidence="1">Multi-pass membrane protein</topology>
    </subcellularLocation>
</comment>
<keyword evidence="5" id="KW-0472">Membrane</keyword>
<gene>
    <name evidence="7" type="ORF">GCM10011511_45110</name>
</gene>
<dbReference type="InterPro" id="IPR035986">
    <property type="entry name" value="PKD_dom_sf"/>
</dbReference>
<feature type="domain" description="PKD" evidence="6">
    <location>
        <begin position="463"/>
        <end position="512"/>
    </location>
</feature>
<dbReference type="InterPro" id="IPR013783">
    <property type="entry name" value="Ig-like_fold"/>
</dbReference>
<evidence type="ECO:0000313" key="7">
    <source>
        <dbReference type="EMBL" id="GGB16286.1"/>
    </source>
</evidence>
<dbReference type="InterPro" id="IPR000601">
    <property type="entry name" value="PKD_dom"/>
</dbReference>
<feature type="domain" description="PKD" evidence="6">
    <location>
        <begin position="178"/>
        <end position="258"/>
    </location>
</feature>
<dbReference type="PANTHER" id="PTHR46730:SF1">
    <property type="entry name" value="PLAT DOMAIN-CONTAINING PROTEIN"/>
    <property type="match status" value="1"/>
</dbReference>
<dbReference type="CDD" id="cd00146">
    <property type="entry name" value="PKD"/>
    <property type="match status" value="9"/>
</dbReference>
<dbReference type="Pfam" id="PF00801">
    <property type="entry name" value="PKD"/>
    <property type="match status" value="2"/>
</dbReference>
<feature type="domain" description="PKD" evidence="6">
    <location>
        <begin position="262"/>
        <end position="321"/>
    </location>
</feature>